<reference evidence="1 2" key="1">
    <citation type="journal article" date="2014" name="Agronomy (Basel)">
        <title>A Draft Genome Sequence for Ensete ventricosum, the Drought-Tolerant Tree Against Hunger.</title>
        <authorList>
            <person name="Harrison J."/>
            <person name="Moore K.A."/>
            <person name="Paszkiewicz K."/>
            <person name="Jones T."/>
            <person name="Grant M."/>
            <person name="Ambacheew D."/>
            <person name="Muzemil S."/>
            <person name="Studholme D.J."/>
        </authorList>
    </citation>
    <scope>NUCLEOTIDE SEQUENCE [LARGE SCALE GENOMIC DNA]</scope>
</reference>
<dbReference type="Proteomes" id="UP000287651">
    <property type="component" value="Unassembled WGS sequence"/>
</dbReference>
<gene>
    <name evidence="1" type="ORF">B296_00018417</name>
</gene>
<proteinExistence type="predicted"/>
<dbReference type="EMBL" id="AMZH03000577">
    <property type="protein sequence ID" value="RRT83016.1"/>
    <property type="molecule type" value="Genomic_DNA"/>
</dbReference>
<evidence type="ECO:0000313" key="1">
    <source>
        <dbReference type="EMBL" id="RRT83016.1"/>
    </source>
</evidence>
<organism evidence="1 2">
    <name type="scientific">Ensete ventricosum</name>
    <name type="common">Abyssinian banana</name>
    <name type="synonym">Musa ensete</name>
    <dbReference type="NCBI Taxonomy" id="4639"/>
    <lineage>
        <taxon>Eukaryota</taxon>
        <taxon>Viridiplantae</taxon>
        <taxon>Streptophyta</taxon>
        <taxon>Embryophyta</taxon>
        <taxon>Tracheophyta</taxon>
        <taxon>Spermatophyta</taxon>
        <taxon>Magnoliopsida</taxon>
        <taxon>Liliopsida</taxon>
        <taxon>Zingiberales</taxon>
        <taxon>Musaceae</taxon>
        <taxon>Ensete</taxon>
    </lineage>
</organism>
<sequence>MWRKSRGSLLFNSRGVKARPGLVLERGTSVPTQTWTLHPTTHVLLKEQLKHLIEKWLCIELGGSSGEADERTPSAVGNMWFIHEKI</sequence>
<dbReference type="AlphaFoldDB" id="A0A427B3G7"/>
<protein>
    <submittedName>
        <fullName evidence="1">Uncharacterized protein</fullName>
    </submittedName>
</protein>
<comment type="caution">
    <text evidence="1">The sequence shown here is derived from an EMBL/GenBank/DDBJ whole genome shotgun (WGS) entry which is preliminary data.</text>
</comment>
<accession>A0A427B3G7</accession>
<evidence type="ECO:0000313" key="2">
    <source>
        <dbReference type="Proteomes" id="UP000287651"/>
    </source>
</evidence>
<name>A0A427B3G7_ENSVE</name>